<keyword evidence="2" id="KW-1185">Reference proteome</keyword>
<dbReference type="AlphaFoldDB" id="A0A8B8ILH0"/>
<dbReference type="OMA" id="RIFWHLE"/>
<evidence type="ECO:0000313" key="3">
    <source>
        <dbReference type="RefSeq" id="XP_026497948.2"/>
    </source>
</evidence>
<gene>
    <name evidence="3" type="primary">LOC113402046</name>
</gene>
<name>A0A8B8ILH0_VANTA</name>
<protein>
    <submittedName>
        <fullName evidence="3">UPF0489 protein C5orf22 homolog</fullName>
    </submittedName>
</protein>
<dbReference type="RefSeq" id="XP_026497948.2">
    <property type="nucleotide sequence ID" value="XM_026642163.2"/>
</dbReference>
<dbReference type="Pfam" id="PF12640">
    <property type="entry name" value="UPF0489"/>
    <property type="match status" value="1"/>
</dbReference>
<accession>A0A8B8ILH0</accession>
<organism evidence="2 3">
    <name type="scientific">Vanessa tameamea</name>
    <name type="common">Kamehameha butterfly</name>
    <dbReference type="NCBI Taxonomy" id="334116"/>
    <lineage>
        <taxon>Eukaryota</taxon>
        <taxon>Metazoa</taxon>
        <taxon>Ecdysozoa</taxon>
        <taxon>Arthropoda</taxon>
        <taxon>Hexapoda</taxon>
        <taxon>Insecta</taxon>
        <taxon>Pterygota</taxon>
        <taxon>Neoptera</taxon>
        <taxon>Endopterygota</taxon>
        <taxon>Lepidoptera</taxon>
        <taxon>Glossata</taxon>
        <taxon>Ditrysia</taxon>
        <taxon>Papilionoidea</taxon>
        <taxon>Nymphalidae</taxon>
        <taxon>Nymphalinae</taxon>
        <taxon>Vanessa</taxon>
    </lineage>
</organism>
<proteinExistence type="inferred from homology"/>
<dbReference type="InterPro" id="IPR024131">
    <property type="entry name" value="UPF0489"/>
</dbReference>
<dbReference type="PANTHER" id="PTHR13225:SF3">
    <property type="entry name" value="UPF0489 PROTEIN C5ORF22"/>
    <property type="match status" value="1"/>
</dbReference>
<evidence type="ECO:0000256" key="1">
    <source>
        <dbReference type="ARBA" id="ARBA00007099"/>
    </source>
</evidence>
<sequence length="373" mass="42896">MDNPAKTNLRSPLKSFKKIPVYVVEEHNEVLRFIYSAIGGKKLPLEGTTLVHLDAHPDMLIDRKLKGEDARAGRKVLPLLQIENWIVPAVAAGHISRVVWLRPPWAKQFADGSRMIHVGDHPETGLLRVDSTEPYYMSDALYSPQLINERKFTLTVAELSERNEESIKDKIKCLDICEPYVLDIDLDFFSTTNPFLNMYDQIKLYDQLEPIFGFNIPQANDEKTCIELCKSREQQLVELQELFEYLEKNFDLKEYKGPKSELYHKVCDLKDVVEAEAQRLGEKPDWWMIFTGGCTRDQGGLPHHISTEEDIEETVNKTLKTFLKNIPPPIMITVARSSDDGYCPPDQTNYIQALVTQIIKEVYDTDSPILYYL</sequence>
<dbReference type="OrthoDB" id="418142at2759"/>
<dbReference type="PANTHER" id="PTHR13225">
    <property type="entry name" value="MISEXPRESSION SUPPRESSOR OF RAS 6"/>
    <property type="match status" value="1"/>
</dbReference>
<reference evidence="2" key="1">
    <citation type="submission" date="2025-05" db="UniProtKB">
        <authorList>
            <consortium name="RefSeq"/>
        </authorList>
    </citation>
    <scope>NUCLEOTIDE SEQUENCE [LARGE SCALE GENOMIC DNA]</scope>
</reference>
<dbReference type="GeneID" id="113402046"/>
<dbReference type="Proteomes" id="UP001652626">
    <property type="component" value="Chromosome 2"/>
</dbReference>
<reference evidence="3" key="2">
    <citation type="submission" date="2025-08" db="UniProtKB">
        <authorList>
            <consortium name="RefSeq"/>
        </authorList>
    </citation>
    <scope>IDENTIFICATION</scope>
    <source>
        <tissue evidence="3">Whole body</tissue>
    </source>
</reference>
<evidence type="ECO:0000313" key="2">
    <source>
        <dbReference type="Proteomes" id="UP001652626"/>
    </source>
</evidence>
<comment type="similarity">
    <text evidence="1">Belongs to the UPF0489 family.</text>
</comment>